<dbReference type="GO" id="GO:0006020">
    <property type="term" value="P:inositol metabolic process"/>
    <property type="evidence" value="ECO:0007669"/>
    <property type="project" value="TreeGrafter"/>
</dbReference>
<accession>A0A381QQE7</accession>
<sequence>MAAGDPEVDPQQGPHMTRLDDLARIQEAIMAAADAIQPFTPGDIEFEMKTERGDPLTAADTAADRVLRDVLPTKGEGWLSEESIDDPVRLGCRRVWVVDPIDGTREFIDGIPEWCISVGLVEDGLPVAGGIYNPVTEELVIGSLETGVEYQGRSSSVTGLPDLDGAVILASRSEIGRGEWDVLDEAPCQVRPCGSVAYKMALVAAGQADGTWTMVPKSEWDVAAGTALVRAAGGSVIHADGTEPTFNQPVPRYPNFLAASDGILSDFRGNWMKVYS</sequence>
<dbReference type="EMBL" id="UINC01001439">
    <property type="protein sequence ID" value="SUZ80759.1"/>
    <property type="molecule type" value="Genomic_DNA"/>
</dbReference>
<evidence type="ECO:0000256" key="1">
    <source>
        <dbReference type="ARBA" id="ARBA00022723"/>
    </source>
</evidence>
<dbReference type="PROSITE" id="PS00630">
    <property type="entry name" value="IMP_2"/>
    <property type="match status" value="1"/>
</dbReference>
<evidence type="ECO:0000256" key="2">
    <source>
        <dbReference type="ARBA" id="ARBA00022842"/>
    </source>
</evidence>
<keyword evidence="1" id="KW-0479">Metal-binding</keyword>
<dbReference type="GO" id="GO:0046854">
    <property type="term" value="P:phosphatidylinositol phosphate biosynthetic process"/>
    <property type="evidence" value="ECO:0007669"/>
    <property type="project" value="InterPro"/>
</dbReference>
<dbReference type="InterPro" id="IPR020550">
    <property type="entry name" value="Inositol_monophosphatase_CS"/>
</dbReference>
<proteinExistence type="predicted"/>
<dbReference type="Gene3D" id="3.30.540.10">
    <property type="entry name" value="Fructose-1,6-Bisphosphatase, subunit A, domain 1"/>
    <property type="match status" value="1"/>
</dbReference>
<dbReference type="GO" id="GO:0007165">
    <property type="term" value="P:signal transduction"/>
    <property type="evidence" value="ECO:0007669"/>
    <property type="project" value="TreeGrafter"/>
</dbReference>
<dbReference type="GO" id="GO:0008934">
    <property type="term" value="F:inositol monophosphate 1-phosphatase activity"/>
    <property type="evidence" value="ECO:0007669"/>
    <property type="project" value="TreeGrafter"/>
</dbReference>
<protein>
    <recommendedName>
        <fullName evidence="4">3'(2'),5'-bisphosphate nucleotidase CysQ</fullName>
    </recommendedName>
</protein>
<dbReference type="Gene3D" id="3.40.190.80">
    <property type="match status" value="1"/>
</dbReference>
<dbReference type="InterPro" id="IPR000760">
    <property type="entry name" value="Inositol_monophosphatase-like"/>
</dbReference>
<keyword evidence="2" id="KW-0460">Magnesium</keyword>
<dbReference type="GO" id="GO:0046872">
    <property type="term" value="F:metal ion binding"/>
    <property type="evidence" value="ECO:0007669"/>
    <property type="project" value="UniProtKB-KW"/>
</dbReference>
<dbReference type="PRINTS" id="PR00377">
    <property type="entry name" value="IMPHPHTASES"/>
</dbReference>
<evidence type="ECO:0008006" key="4">
    <source>
        <dbReference type="Google" id="ProtNLM"/>
    </source>
</evidence>
<dbReference type="AlphaFoldDB" id="A0A381QQE7"/>
<name>A0A381QQE7_9ZZZZ</name>
<gene>
    <name evidence="3" type="ORF">METZ01_LOCUS33613</name>
</gene>
<dbReference type="Pfam" id="PF00459">
    <property type="entry name" value="Inositol_P"/>
    <property type="match status" value="1"/>
</dbReference>
<evidence type="ECO:0000313" key="3">
    <source>
        <dbReference type="EMBL" id="SUZ80759.1"/>
    </source>
</evidence>
<dbReference type="PANTHER" id="PTHR20854:SF4">
    <property type="entry name" value="INOSITOL-1-MONOPHOSPHATASE-RELATED"/>
    <property type="match status" value="1"/>
</dbReference>
<dbReference type="SUPFAM" id="SSF56655">
    <property type="entry name" value="Carbohydrate phosphatase"/>
    <property type="match status" value="1"/>
</dbReference>
<dbReference type="CDD" id="cd01638">
    <property type="entry name" value="CysQ"/>
    <property type="match status" value="1"/>
</dbReference>
<dbReference type="PANTHER" id="PTHR20854">
    <property type="entry name" value="INOSITOL MONOPHOSPHATASE"/>
    <property type="match status" value="1"/>
</dbReference>
<reference evidence="3" key="1">
    <citation type="submission" date="2018-05" db="EMBL/GenBank/DDBJ databases">
        <authorList>
            <person name="Lanie J.A."/>
            <person name="Ng W.-L."/>
            <person name="Kazmierczak K.M."/>
            <person name="Andrzejewski T.M."/>
            <person name="Davidsen T.M."/>
            <person name="Wayne K.J."/>
            <person name="Tettelin H."/>
            <person name="Glass J.I."/>
            <person name="Rusch D."/>
            <person name="Podicherti R."/>
            <person name="Tsui H.-C.T."/>
            <person name="Winkler M.E."/>
        </authorList>
    </citation>
    <scope>NUCLEOTIDE SEQUENCE</scope>
</reference>
<organism evidence="3">
    <name type="scientific">marine metagenome</name>
    <dbReference type="NCBI Taxonomy" id="408172"/>
    <lineage>
        <taxon>unclassified sequences</taxon>
        <taxon>metagenomes</taxon>
        <taxon>ecological metagenomes</taxon>
    </lineage>
</organism>